<evidence type="ECO:0000313" key="10">
    <source>
        <dbReference type="Proteomes" id="UP001235939"/>
    </source>
</evidence>
<dbReference type="Pfam" id="PF00878">
    <property type="entry name" value="CIMR"/>
    <property type="match status" value="2"/>
</dbReference>
<keyword evidence="6" id="KW-0472">Membrane</keyword>
<dbReference type="EMBL" id="CP092867">
    <property type="protein sequence ID" value="UYV68311.1"/>
    <property type="molecule type" value="Genomic_DNA"/>
</dbReference>
<protein>
    <submittedName>
        <fullName evidence="9">IGF2R</fullName>
    </submittedName>
</protein>
<feature type="domain" description="MRH" evidence="8">
    <location>
        <begin position="593"/>
        <end position="739"/>
    </location>
</feature>
<proteinExistence type="predicted"/>
<dbReference type="InterPro" id="IPR000479">
    <property type="entry name" value="CIMR_rpt"/>
</dbReference>
<dbReference type="InterPro" id="IPR044865">
    <property type="entry name" value="MRH_dom"/>
</dbReference>
<evidence type="ECO:0000313" key="9">
    <source>
        <dbReference type="EMBL" id="UYV68311.1"/>
    </source>
</evidence>
<dbReference type="Proteomes" id="UP001235939">
    <property type="component" value="Chromosome 05"/>
</dbReference>
<keyword evidence="10" id="KW-1185">Reference proteome</keyword>
<dbReference type="SMART" id="SM01404">
    <property type="entry name" value="CIMR"/>
    <property type="match status" value="2"/>
</dbReference>
<keyword evidence="2" id="KW-0813">Transport</keyword>
<sequence length="739" mass="82798">MWEDHLNLPINIVWASLWRCAFSGHNADVAVKWLCMSYLTQLIRPRSYSSTSPGIAKEHGGIEGAASHGHPEPVRVYVELCPDFCQLQYLQALVIQLDRMNGYGLATKADHLIEDGLVIEETLLKTFLFRRRVEKIATSNLTFCAEDAEIIAALWGSFRDAMAHLKSSNHGSVYCQPVMSEKVCADDGHADVGYDERPTEYSSETEVKLKMSFPAWLFGVDFHPEAMKLTSMAKATIYKYHLGLELELCPDFCQLQYLQALVSQLTRMNGHGLATKADRLIEDGLVIEETLLKTIRRRVEKIATSNLPFCAEDAEIIAALWGMIVAVYACGVDVEKGPIRQQLWNAPPCDNVESCGLKDPGCSGALLCLKQGQKASKIVKNKEGVSLYSLKNSLRLSYLGDICPQDNTTQQTLDVQLICSKNEAKCEVVDQNGTVYDLSPLRNTHRNYFAINQAWDDTSGYAINLCGPLVKEKKVPCDGLKTGACRYVLDDNLIDTPEVPSKTFKGQTYIINICGAVTENSKSRCSNSGFCRTGNDTEMSYGSYKEVGFSSKNRILTATYSHGDKCKNGTMEAKINFICDRKALYGKPVIKEPQCNFISGRRSYNFTELSIAHEDWKVKDYNNNEMWVNLCGELNHEHGCDRDTVVCMKEKATNKTHSLGRYSDQYIRRHWTYGLQIIYGQGDSYCPGSSKNSSVEITFHCSEKTESVKYISPDVPEAKDMIYDRIKKKAYNISSLVGM</sequence>
<reference evidence="9 10" key="1">
    <citation type="submission" date="2022-01" db="EMBL/GenBank/DDBJ databases">
        <title>A chromosomal length assembly of Cordylochernes scorpioides.</title>
        <authorList>
            <person name="Zeh D."/>
            <person name="Zeh J."/>
        </authorList>
    </citation>
    <scope>NUCLEOTIDE SEQUENCE [LARGE SCALE GENOMIC DNA]</scope>
    <source>
        <strain evidence="9">IN4F17</strain>
        <tissue evidence="9">Whole Body</tissue>
    </source>
</reference>
<gene>
    <name evidence="9" type="ORF">LAZ67_5003821</name>
</gene>
<keyword evidence="3" id="KW-0812">Transmembrane</keyword>
<dbReference type="PROSITE" id="PS51914">
    <property type="entry name" value="MRH"/>
    <property type="match status" value="1"/>
</dbReference>
<evidence type="ECO:0000256" key="1">
    <source>
        <dbReference type="ARBA" id="ARBA00004308"/>
    </source>
</evidence>
<dbReference type="InterPro" id="IPR009011">
    <property type="entry name" value="Man6P_isomerase_rcpt-bd_dom_sf"/>
</dbReference>
<evidence type="ECO:0000256" key="7">
    <source>
        <dbReference type="ARBA" id="ARBA00023157"/>
    </source>
</evidence>
<dbReference type="PANTHER" id="PTHR15071:SF0">
    <property type="entry name" value="MANNOSE 6-PHOSPHATE RECEPTOR-LIKE PROTEIN 1"/>
    <property type="match status" value="1"/>
</dbReference>
<keyword evidence="4" id="KW-0732">Signal</keyword>
<evidence type="ECO:0000256" key="2">
    <source>
        <dbReference type="ARBA" id="ARBA00022448"/>
    </source>
</evidence>
<dbReference type="PANTHER" id="PTHR15071">
    <property type="entry name" value="MANNOSE-6-PHOSPHATE RECEPTOR FAMILY MEMBER"/>
    <property type="match status" value="1"/>
</dbReference>
<evidence type="ECO:0000259" key="8">
    <source>
        <dbReference type="PROSITE" id="PS51914"/>
    </source>
</evidence>
<dbReference type="SUPFAM" id="SSF50911">
    <property type="entry name" value="Mannose 6-phosphate receptor domain"/>
    <property type="match status" value="3"/>
</dbReference>
<comment type="subcellular location">
    <subcellularLocation>
        <location evidence="1">Endomembrane system</location>
    </subcellularLocation>
</comment>
<keyword evidence="7" id="KW-1015">Disulfide bond</keyword>
<dbReference type="Gene3D" id="2.70.130.10">
    <property type="entry name" value="Mannose-6-phosphate receptor binding domain"/>
    <property type="match status" value="3"/>
</dbReference>
<evidence type="ECO:0000256" key="6">
    <source>
        <dbReference type="ARBA" id="ARBA00023136"/>
    </source>
</evidence>
<evidence type="ECO:0000256" key="5">
    <source>
        <dbReference type="ARBA" id="ARBA00022989"/>
    </source>
</evidence>
<accession>A0ABY6KJD9</accession>
<evidence type="ECO:0000256" key="4">
    <source>
        <dbReference type="ARBA" id="ARBA00022729"/>
    </source>
</evidence>
<keyword evidence="5" id="KW-1133">Transmembrane helix</keyword>
<organism evidence="9 10">
    <name type="scientific">Cordylochernes scorpioides</name>
    <dbReference type="NCBI Taxonomy" id="51811"/>
    <lineage>
        <taxon>Eukaryota</taxon>
        <taxon>Metazoa</taxon>
        <taxon>Ecdysozoa</taxon>
        <taxon>Arthropoda</taxon>
        <taxon>Chelicerata</taxon>
        <taxon>Arachnida</taxon>
        <taxon>Pseudoscorpiones</taxon>
        <taxon>Cheliferoidea</taxon>
        <taxon>Chernetidae</taxon>
        <taxon>Cordylochernes</taxon>
    </lineage>
</organism>
<evidence type="ECO:0000256" key="3">
    <source>
        <dbReference type="ARBA" id="ARBA00022692"/>
    </source>
</evidence>
<name>A0ABY6KJD9_9ARAC</name>